<proteinExistence type="predicted"/>
<accession>A0A553PTH6</accession>
<dbReference type="Proteomes" id="UP000318571">
    <property type="component" value="Chromosome 12"/>
</dbReference>
<organism evidence="1 2">
    <name type="scientific">Tigriopus californicus</name>
    <name type="common">Marine copepod</name>
    <dbReference type="NCBI Taxonomy" id="6832"/>
    <lineage>
        <taxon>Eukaryota</taxon>
        <taxon>Metazoa</taxon>
        <taxon>Ecdysozoa</taxon>
        <taxon>Arthropoda</taxon>
        <taxon>Crustacea</taxon>
        <taxon>Multicrustacea</taxon>
        <taxon>Hexanauplia</taxon>
        <taxon>Copepoda</taxon>
        <taxon>Harpacticoida</taxon>
        <taxon>Harpacticidae</taxon>
        <taxon>Tigriopus</taxon>
    </lineage>
</organism>
<dbReference type="AlphaFoldDB" id="A0A553PTH6"/>
<reference evidence="1 2" key="1">
    <citation type="journal article" date="2018" name="Nat. Ecol. Evol.">
        <title>Genomic signatures of mitonuclear coevolution across populations of Tigriopus californicus.</title>
        <authorList>
            <person name="Barreto F.S."/>
            <person name="Watson E.T."/>
            <person name="Lima T.G."/>
            <person name="Willett C.S."/>
            <person name="Edmands S."/>
            <person name="Li W."/>
            <person name="Burton R.S."/>
        </authorList>
    </citation>
    <scope>NUCLEOTIDE SEQUENCE [LARGE SCALE GENOMIC DNA]</scope>
    <source>
        <strain evidence="1 2">San Diego</strain>
    </source>
</reference>
<sequence length="64" mass="7599">RANSSRRKQRTQETAAGEEVQNFCKRDIEEKQLEFETERKTLMSIQQEEATFKANIFKLEFTAK</sequence>
<name>A0A553PTH6_TIGCA</name>
<keyword evidence="2" id="KW-1185">Reference proteome</keyword>
<evidence type="ECO:0000313" key="1">
    <source>
        <dbReference type="EMBL" id="TRY80990.1"/>
    </source>
</evidence>
<protein>
    <submittedName>
        <fullName evidence="1">Uncharacterized protein</fullName>
    </submittedName>
</protein>
<evidence type="ECO:0000313" key="2">
    <source>
        <dbReference type="Proteomes" id="UP000318571"/>
    </source>
</evidence>
<dbReference type="EMBL" id="VCGU01000001">
    <property type="protein sequence ID" value="TRY80990.1"/>
    <property type="molecule type" value="Genomic_DNA"/>
</dbReference>
<feature type="non-terminal residue" evidence="1">
    <location>
        <position position="1"/>
    </location>
</feature>
<gene>
    <name evidence="1" type="ORF">TCAL_15508</name>
</gene>
<comment type="caution">
    <text evidence="1">The sequence shown here is derived from an EMBL/GenBank/DDBJ whole genome shotgun (WGS) entry which is preliminary data.</text>
</comment>
<feature type="non-terminal residue" evidence="1">
    <location>
        <position position="64"/>
    </location>
</feature>